<dbReference type="EMBL" id="JAGQHR010000979">
    <property type="protein sequence ID" value="MCA9730079.1"/>
    <property type="molecule type" value="Genomic_DNA"/>
</dbReference>
<comment type="caution">
    <text evidence="8">The sequence shown here is derived from an EMBL/GenBank/DDBJ whole genome shotgun (WGS) entry which is preliminary data.</text>
</comment>
<comment type="catalytic activity">
    <reaction evidence="6">
        <text>Fe-coproporphyrin III + 2 H(+) = coproporphyrin III + Fe(2+)</text>
        <dbReference type="Rhea" id="RHEA:49572"/>
        <dbReference type="ChEBI" id="CHEBI:15378"/>
        <dbReference type="ChEBI" id="CHEBI:29033"/>
        <dbReference type="ChEBI" id="CHEBI:68438"/>
        <dbReference type="ChEBI" id="CHEBI:131725"/>
        <dbReference type="EC" id="4.99.1.9"/>
    </reaction>
    <physiologicalReaction direction="right-to-left" evidence="6">
        <dbReference type="Rhea" id="RHEA:49574"/>
    </physiologicalReaction>
</comment>
<dbReference type="Gene3D" id="3.40.50.1400">
    <property type="match status" value="1"/>
</dbReference>
<dbReference type="PANTHER" id="PTHR11108">
    <property type="entry name" value="FERROCHELATASE"/>
    <property type="match status" value="1"/>
</dbReference>
<dbReference type="GO" id="GO:0004325">
    <property type="term" value="F:ferrochelatase activity"/>
    <property type="evidence" value="ECO:0007669"/>
    <property type="project" value="InterPro"/>
</dbReference>
<dbReference type="InterPro" id="IPR033644">
    <property type="entry name" value="Ferrochelatase_C"/>
</dbReference>
<feature type="non-terminal residue" evidence="8">
    <location>
        <position position="1"/>
    </location>
</feature>
<evidence type="ECO:0000256" key="5">
    <source>
        <dbReference type="ARBA" id="ARBA00023244"/>
    </source>
</evidence>
<dbReference type="EC" id="4.99.1.9" evidence="1"/>
<evidence type="ECO:0000256" key="6">
    <source>
        <dbReference type="ARBA" id="ARBA00024536"/>
    </source>
</evidence>
<keyword evidence="2" id="KW-0408">Iron</keyword>
<dbReference type="PANTHER" id="PTHR11108:SF1">
    <property type="entry name" value="FERROCHELATASE, MITOCHONDRIAL"/>
    <property type="match status" value="1"/>
</dbReference>
<dbReference type="GO" id="GO:0006783">
    <property type="term" value="P:heme biosynthetic process"/>
    <property type="evidence" value="ECO:0007669"/>
    <property type="project" value="UniProtKB-KW"/>
</dbReference>
<evidence type="ECO:0000256" key="2">
    <source>
        <dbReference type="ARBA" id="ARBA00023004"/>
    </source>
</evidence>
<protein>
    <recommendedName>
        <fullName evidence="1">coproporphyrin ferrochelatase</fullName>
        <ecNumber evidence="1">4.99.1.9</ecNumber>
    </recommendedName>
</protein>
<accession>A0A956RSV2</accession>
<name>A0A956RSV2_UNCEI</name>
<dbReference type="InterPro" id="IPR001015">
    <property type="entry name" value="Ferrochelatase"/>
</dbReference>
<gene>
    <name evidence="8" type="ORF">KC729_20515</name>
</gene>
<reference evidence="8" key="2">
    <citation type="journal article" date="2021" name="Microbiome">
        <title>Successional dynamics and alternative stable states in a saline activated sludge microbial community over 9 years.</title>
        <authorList>
            <person name="Wang Y."/>
            <person name="Ye J."/>
            <person name="Ju F."/>
            <person name="Liu L."/>
            <person name="Boyd J.A."/>
            <person name="Deng Y."/>
            <person name="Parks D.H."/>
            <person name="Jiang X."/>
            <person name="Yin X."/>
            <person name="Woodcroft B.J."/>
            <person name="Tyson G.W."/>
            <person name="Hugenholtz P."/>
            <person name="Polz M.F."/>
            <person name="Zhang T."/>
        </authorList>
    </citation>
    <scope>NUCLEOTIDE SEQUENCE</scope>
    <source>
        <strain evidence="8">HKST-UBA01</strain>
    </source>
</reference>
<keyword evidence="3" id="KW-0350">Heme biosynthesis</keyword>
<evidence type="ECO:0000256" key="7">
    <source>
        <dbReference type="RuleBase" id="RU004185"/>
    </source>
</evidence>
<keyword evidence="5" id="KW-0627">Porphyrin biosynthesis</keyword>
<organism evidence="8 9">
    <name type="scientific">Eiseniibacteriota bacterium</name>
    <dbReference type="NCBI Taxonomy" id="2212470"/>
    <lineage>
        <taxon>Bacteria</taxon>
        <taxon>Candidatus Eiseniibacteriota</taxon>
    </lineage>
</organism>
<dbReference type="AlphaFoldDB" id="A0A956RSV2"/>
<sequence>AHLLFSYHGIPARYDRREGGLYQQDCQRTTQAVLDALAWPAELATLCYQSRFGPERWLGPATAQRLQQLPREGVRTLAVVTPGFLTEGLETVEEIGRLGRAQFLGAGGETFVRVPSVAAHPAFLDSLAVRVRSLIGGRPAGQAR</sequence>
<reference evidence="8" key="1">
    <citation type="submission" date="2020-04" db="EMBL/GenBank/DDBJ databases">
        <authorList>
            <person name="Zhang T."/>
        </authorList>
    </citation>
    <scope>NUCLEOTIDE SEQUENCE</scope>
    <source>
        <strain evidence="8">HKST-UBA01</strain>
    </source>
</reference>
<evidence type="ECO:0000256" key="3">
    <source>
        <dbReference type="ARBA" id="ARBA00023133"/>
    </source>
</evidence>
<dbReference type="Proteomes" id="UP000697710">
    <property type="component" value="Unassembled WGS sequence"/>
</dbReference>
<evidence type="ECO:0000313" key="9">
    <source>
        <dbReference type="Proteomes" id="UP000697710"/>
    </source>
</evidence>
<evidence type="ECO:0000256" key="4">
    <source>
        <dbReference type="ARBA" id="ARBA00023239"/>
    </source>
</evidence>
<proteinExistence type="inferred from homology"/>
<evidence type="ECO:0000313" key="8">
    <source>
        <dbReference type="EMBL" id="MCA9730079.1"/>
    </source>
</evidence>
<comment type="similarity">
    <text evidence="7">Belongs to the ferrochelatase family.</text>
</comment>
<keyword evidence="4 8" id="KW-0456">Lyase</keyword>
<dbReference type="SUPFAM" id="SSF53800">
    <property type="entry name" value="Chelatase"/>
    <property type="match status" value="1"/>
</dbReference>
<dbReference type="CDD" id="cd00419">
    <property type="entry name" value="Ferrochelatase_C"/>
    <property type="match status" value="1"/>
</dbReference>
<dbReference type="Pfam" id="PF00762">
    <property type="entry name" value="Ferrochelatase"/>
    <property type="match status" value="1"/>
</dbReference>
<evidence type="ECO:0000256" key="1">
    <source>
        <dbReference type="ARBA" id="ARBA00013215"/>
    </source>
</evidence>